<dbReference type="OrthoDB" id="146444at2"/>
<dbReference type="EMBL" id="QQAY01000002">
    <property type="protein sequence ID" value="RDI45972.1"/>
    <property type="molecule type" value="Genomic_DNA"/>
</dbReference>
<feature type="coiled-coil region" evidence="4">
    <location>
        <begin position="45"/>
        <end position="72"/>
    </location>
</feature>
<protein>
    <submittedName>
        <fullName evidence="5">Gas vesicle protein GvpL/GvpF</fullName>
    </submittedName>
</protein>
<comment type="caution">
    <text evidence="5">The sequence shown here is derived from an EMBL/GenBank/DDBJ whole genome shotgun (WGS) entry which is preliminary data.</text>
</comment>
<evidence type="ECO:0000256" key="3">
    <source>
        <dbReference type="ARBA" id="ARBA00035643"/>
    </source>
</evidence>
<organism evidence="5 6">
    <name type="scientific">Falsibacillus pallidus</name>
    <dbReference type="NCBI Taxonomy" id="493781"/>
    <lineage>
        <taxon>Bacteria</taxon>
        <taxon>Bacillati</taxon>
        <taxon>Bacillota</taxon>
        <taxon>Bacilli</taxon>
        <taxon>Bacillales</taxon>
        <taxon>Bacillaceae</taxon>
        <taxon>Falsibacillus</taxon>
    </lineage>
</organism>
<dbReference type="AlphaFoldDB" id="A0A370GQJ3"/>
<reference evidence="5 6" key="1">
    <citation type="submission" date="2018-07" db="EMBL/GenBank/DDBJ databases">
        <title>Genomic Encyclopedia of Type Strains, Phase IV (KMG-IV): sequencing the most valuable type-strain genomes for metagenomic binning, comparative biology and taxonomic classification.</title>
        <authorList>
            <person name="Goeker M."/>
        </authorList>
    </citation>
    <scope>NUCLEOTIDE SEQUENCE [LARGE SCALE GENOMIC DNA]</scope>
    <source>
        <strain evidence="5 6">DSM 25281</strain>
    </source>
</reference>
<dbReference type="Proteomes" id="UP000255326">
    <property type="component" value="Unassembled WGS sequence"/>
</dbReference>
<gene>
    <name evidence="5" type="ORF">DFR59_102610</name>
</gene>
<name>A0A370GQJ3_9BACI</name>
<dbReference type="RefSeq" id="WP_114744764.1">
    <property type="nucleotide sequence ID" value="NZ_QQAY01000002.1"/>
</dbReference>
<evidence type="ECO:0000256" key="2">
    <source>
        <dbReference type="ARBA" id="ARBA00035108"/>
    </source>
</evidence>
<accession>A0A370GQJ3</accession>
<dbReference type="InterPro" id="IPR009430">
    <property type="entry name" value="GvpL/GvpF"/>
</dbReference>
<keyword evidence="1" id="KW-0304">Gas vesicle</keyword>
<sequence>MDRLIYVYGLVPHLEMEEKPLSTNIPGFEGEPLQSIDCGEVTAVISGLNAEFNSEEALKDKMENDMEWLQEKAFHHHETILALYKNYTIIPLKFCTIYKNEENLLDEIRKKQESLKHTFTVLQGNEEWNLKIYCDDNVFKNELVLHHSEIEEKRSEIASLSPGRQFFEKRKLDQLVEKEIEAEKTRICENIHARLMEFSVHAAVKKNWSKDMTGTQEKMAWNSVFLIDSNSVDRFQDIIRSQEESLKEKGWRLEATGPWPAYHFSSFS</sequence>
<dbReference type="GO" id="GO:0031412">
    <property type="term" value="P:gas vesicle organization"/>
    <property type="evidence" value="ECO:0007669"/>
    <property type="project" value="InterPro"/>
</dbReference>
<comment type="similarity">
    <text evidence="3">Belongs to the gas vesicle GvpF/GvpL family.</text>
</comment>
<evidence type="ECO:0000313" key="5">
    <source>
        <dbReference type="EMBL" id="RDI45972.1"/>
    </source>
</evidence>
<proteinExistence type="inferred from homology"/>
<dbReference type="PANTHER" id="PTHR36852:SF1">
    <property type="entry name" value="PROTEIN GVPL 2"/>
    <property type="match status" value="1"/>
</dbReference>
<evidence type="ECO:0000313" key="6">
    <source>
        <dbReference type="Proteomes" id="UP000255326"/>
    </source>
</evidence>
<keyword evidence="4" id="KW-0175">Coiled coil</keyword>
<dbReference type="PANTHER" id="PTHR36852">
    <property type="entry name" value="PROTEIN GVPL 2"/>
    <property type="match status" value="1"/>
</dbReference>
<dbReference type="Pfam" id="PF06386">
    <property type="entry name" value="GvpL_GvpF"/>
    <property type="match status" value="1"/>
</dbReference>
<evidence type="ECO:0000256" key="4">
    <source>
        <dbReference type="SAM" id="Coils"/>
    </source>
</evidence>
<keyword evidence="6" id="KW-1185">Reference proteome</keyword>
<comment type="subcellular location">
    <subcellularLocation>
        <location evidence="2">Gas vesicle</location>
    </subcellularLocation>
</comment>
<evidence type="ECO:0000256" key="1">
    <source>
        <dbReference type="ARBA" id="ARBA00022987"/>
    </source>
</evidence>
<dbReference type="GO" id="GO:0031411">
    <property type="term" value="C:gas vesicle"/>
    <property type="evidence" value="ECO:0007669"/>
    <property type="project" value="UniProtKB-SubCell"/>
</dbReference>